<dbReference type="AlphaFoldDB" id="A0A1I8GFH1"/>
<dbReference type="Pfam" id="PF01740">
    <property type="entry name" value="STAS"/>
    <property type="match status" value="1"/>
</dbReference>
<organism evidence="5 6">
    <name type="scientific">Macrostomum lignano</name>
    <dbReference type="NCBI Taxonomy" id="282301"/>
    <lineage>
        <taxon>Eukaryota</taxon>
        <taxon>Metazoa</taxon>
        <taxon>Spiralia</taxon>
        <taxon>Lophotrochozoa</taxon>
        <taxon>Platyhelminthes</taxon>
        <taxon>Rhabditophora</taxon>
        <taxon>Macrostomorpha</taxon>
        <taxon>Macrostomida</taxon>
        <taxon>Macrostomidae</taxon>
        <taxon>Macrostomum</taxon>
    </lineage>
</organism>
<evidence type="ECO:0000313" key="5">
    <source>
        <dbReference type="Proteomes" id="UP000095280"/>
    </source>
</evidence>
<dbReference type="NCBIfam" id="TIGR00815">
    <property type="entry name" value="sulP"/>
    <property type="match status" value="1"/>
</dbReference>
<dbReference type="Proteomes" id="UP000095280">
    <property type="component" value="Unplaced"/>
</dbReference>
<evidence type="ECO:0000256" key="3">
    <source>
        <dbReference type="ARBA" id="ARBA00022989"/>
    </source>
</evidence>
<dbReference type="PROSITE" id="PS50801">
    <property type="entry name" value="STAS"/>
    <property type="match status" value="1"/>
</dbReference>
<dbReference type="GO" id="GO:0055085">
    <property type="term" value="P:transmembrane transport"/>
    <property type="evidence" value="ECO:0007669"/>
    <property type="project" value="InterPro"/>
</dbReference>
<dbReference type="InterPro" id="IPR011547">
    <property type="entry name" value="SLC26A/SulP_dom"/>
</dbReference>
<dbReference type="WBParaSite" id="maker-uti_cns_0001802-snap-gene-0.2-mRNA-1">
    <property type="protein sequence ID" value="maker-uti_cns_0001802-snap-gene-0.2-mRNA-1"/>
    <property type="gene ID" value="maker-uti_cns_0001802-snap-gene-0.2"/>
</dbReference>
<evidence type="ECO:0000256" key="4">
    <source>
        <dbReference type="ARBA" id="ARBA00023136"/>
    </source>
</evidence>
<keyword evidence="4" id="KW-0472">Membrane</keyword>
<accession>A0A1I8GFH1</accession>
<dbReference type="InterPro" id="IPR001902">
    <property type="entry name" value="SLC26A/SulP_fam"/>
</dbReference>
<keyword evidence="3" id="KW-1133">Transmembrane helix</keyword>
<keyword evidence="5" id="KW-1185">Reference proteome</keyword>
<reference evidence="6" key="1">
    <citation type="submission" date="2016-11" db="UniProtKB">
        <authorList>
            <consortium name="WormBaseParasite"/>
        </authorList>
    </citation>
    <scope>IDENTIFICATION</scope>
</reference>
<dbReference type="PANTHER" id="PTHR11814">
    <property type="entry name" value="SULFATE TRANSPORTER"/>
    <property type="match status" value="1"/>
</dbReference>
<evidence type="ECO:0000256" key="1">
    <source>
        <dbReference type="ARBA" id="ARBA00004141"/>
    </source>
</evidence>
<dbReference type="OrthoDB" id="288203at2759"/>
<dbReference type="CDD" id="cd07042">
    <property type="entry name" value="STAS_SulP_like_sulfate_transporter"/>
    <property type="match status" value="1"/>
</dbReference>
<dbReference type="Pfam" id="PF00916">
    <property type="entry name" value="Sulfate_transp"/>
    <property type="match status" value="1"/>
</dbReference>
<name>A0A1I8GFH1_9PLAT</name>
<evidence type="ECO:0000313" key="6">
    <source>
        <dbReference type="WBParaSite" id="maker-uti_cns_0001802-snap-gene-0.2-mRNA-1"/>
    </source>
</evidence>
<dbReference type="InterPro" id="IPR002645">
    <property type="entry name" value="STAS_dom"/>
</dbReference>
<sequence length="863" mass="92470">MAMQRSSVSTSASKQQKIQQLQSSLTPAGDPPIIGVSGDNMLDRMSPCPADSGVVEVKRPVYSQAKFDTAYQETAALQERLLRKNFIIDSVFVPGGERGRPASVGGDGGGGGCCGGCLAFVERFVPFVRTVRTYQPRQHLPPDLISGLSTGVMRIPQSMAYSLLAYLSPVHGLYTAFIAGMTYCLLGTSPHLVLTCQGVVSLMVGQAAFRYAERSGSNLTTALAGVNHTDTSLELLDQQLIMNAVAVTTLLVGIYQLVFGCLRLGMLTNYLSDPLVGGFTTGAAVEVVISQLSAMLGCPIRVPKSTPPPGALGNFKILYFALASLPSYNWPTVGLSAVSIGFLALTKLISARLSERRFCQVPVPGELILVVATTVLASAGQLDGLSIGQVGPVPRGFAPLRVPPLTSTVDAGLVQDCAVVAIVGFTVALSVAKKFALQYDTELDANQEFFAYGAGNVLGSFAGCFASTSSMSCSALHESLGGRSQVANLIASGLVLLTILFLGPCFSTTPSCVLSAIILVNLKSMLWQFGDVPQLWRVSKIDFLLWMVTFVSVVCFKVDTGLIIGVAFSLLTIVFRSQWPYACVLGRIPHTDIYKNLAVTPDACEIDGVKIFRYEGSLYFASADHFRDSLYRLTGCNPRQLALKRLAYNRNLRQLRVTVEEAMPALHGAGGSGGGGGGGGGVTVDYGALRPSASLHHVILDFSCCSFIDSVGIRMLNRVLADYSEAGVTVYLSNTRAAVRFMLSKPGASQVNPARLYLTNHDAVVAALTEARKLEEMQWLEFDSRQRRLHFEATAFSAASTSAAAAASARRHHVSRLASEVGQEEFQDSSEEDEEESNPELLLLNGSGERVRRLQWQRSRTAN</sequence>
<comment type="subcellular location">
    <subcellularLocation>
        <location evidence="1">Membrane</location>
        <topology evidence="1">Multi-pass membrane protein</topology>
    </subcellularLocation>
</comment>
<dbReference type="STRING" id="282301.A0A1I8GFH1"/>
<evidence type="ECO:0000256" key="2">
    <source>
        <dbReference type="ARBA" id="ARBA00022692"/>
    </source>
</evidence>
<keyword evidence="2" id="KW-0812">Transmembrane</keyword>
<protein>
    <submittedName>
        <fullName evidence="6">STAS domain-containing protein</fullName>
    </submittedName>
</protein>
<dbReference type="GO" id="GO:0016020">
    <property type="term" value="C:membrane"/>
    <property type="evidence" value="ECO:0007669"/>
    <property type="project" value="UniProtKB-SubCell"/>
</dbReference>
<dbReference type="InterPro" id="IPR036513">
    <property type="entry name" value="STAS_dom_sf"/>
</dbReference>
<dbReference type="Gene3D" id="3.30.750.24">
    <property type="entry name" value="STAS domain"/>
    <property type="match status" value="1"/>
</dbReference>
<proteinExistence type="predicted"/>
<dbReference type="SUPFAM" id="SSF52091">
    <property type="entry name" value="SpoIIaa-like"/>
    <property type="match status" value="1"/>
</dbReference>